<evidence type="ECO:0000313" key="2">
    <source>
        <dbReference type="Proteomes" id="UP000076858"/>
    </source>
</evidence>
<sequence length="47" mass="5547">MVNAKCLICFCTQQSKLGKGRKFYKIPEYTKCDRFSDGDKVLIEKRR</sequence>
<comment type="caution">
    <text evidence="1">The sequence shown here is derived from an EMBL/GenBank/DDBJ whole genome shotgun (WGS) entry which is preliminary data.</text>
</comment>
<protein>
    <submittedName>
        <fullName evidence="1">Uncharacterized protein</fullName>
    </submittedName>
</protein>
<dbReference type="EMBL" id="LRGB01018978">
    <property type="protein sequence ID" value="KZR97997.1"/>
    <property type="molecule type" value="Genomic_DNA"/>
</dbReference>
<keyword evidence="2" id="KW-1185">Reference proteome</keyword>
<feature type="non-terminal residue" evidence="1">
    <location>
        <position position="47"/>
    </location>
</feature>
<evidence type="ECO:0000313" key="1">
    <source>
        <dbReference type="EMBL" id="KZR97997.1"/>
    </source>
</evidence>
<organism evidence="1 2">
    <name type="scientific">Daphnia magna</name>
    <dbReference type="NCBI Taxonomy" id="35525"/>
    <lineage>
        <taxon>Eukaryota</taxon>
        <taxon>Metazoa</taxon>
        <taxon>Ecdysozoa</taxon>
        <taxon>Arthropoda</taxon>
        <taxon>Crustacea</taxon>
        <taxon>Branchiopoda</taxon>
        <taxon>Diplostraca</taxon>
        <taxon>Cladocera</taxon>
        <taxon>Anomopoda</taxon>
        <taxon>Daphniidae</taxon>
        <taxon>Daphnia</taxon>
    </lineage>
</organism>
<accession>A0A164FP68</accession>
<reference evidence="1 2" key="1">
    <citation type="submission" date="2016-03" db="EMBL/GenBank/DDBJ databases">
        <title>EvidentialGene: Evidence-directed Construction of Genes on Genomes.</title>
        <authorList>
            <person name="Gilbert D.G."/>
            <person name="Choi J.-H."/>
            <person name="Mockaitis K."/>
            <person name="Colbourne J."/>
            <person name="Pfrender M."/>
        </authorList>
    </citation>
    <scope>NUCLEOTIDE SEQUENCE [LARGE SCALE GENOMIC DNA]</scope>
    <source>
        <strain evidence="1 2">Xinb3</strain>
        <tissue evidence="1">Complete organism</tissue>
    </source>
</reference>
<dbReference type="OrthoDB" id="6375458at2759"/>
<proteinExistence type="predicted"/>
<gene>
    <name evidence="1" type="ORF">APZ42_006812</name>
</gene>
<dbReference type="Proteomes" id="UP000076858">
    <property type="component" value="Unassembled WGS sequence"/>
</dbReference>
<name>A0A164FP68_9CRUS</name>
<dbReference type="AlphaFoldDB" id="A0A164FP68"/>